<protein>
    <submittedName>
        <fullName evidence="1">STAS/SEC14 domain-containing protein</fullName>
    </submittedName>
</protein>
<dbReference type="AlphaFoldDB" id="A0ABD5W1B5"/>
<dbReference type="InterPro" id="IPR021866">
    <property type="entry name" value="SpoIIAA-like"/>
</dbReference>
<keyword evidence="2" id="KW-1185">Reference proteome</keyword>
<dbReference type="RefSeq" id="WP_267163785.1">
    <property type="nucleotide sequence ID" value="NZ_CP112972.1"/>
</dbReference>
<dbReference type="Proteomes" id="UP001596445">
    <property type="component" value="Unassembled WGS sequence"/>
</dbReference>
<comment type="caution">
    <text evidence="1">The sequence shown here is derived from an EMBL/GenBank/DDBJ whole genome shotgun (WGS) entry which is preliminary data.</text>
</comment>
<dbReference type="EMBL" id="JBHSZI010000001">
    <property type="protein sequence ID" value="MFC7057978.1"/>
    <property type="molecule type" value="Genomic_DNA"/>
</dbReference>
<accession>A0ABD5W1B5</accession>
<evidence type="ECO:0000313" key="1">
    <source>
        <dbReference type="EMBL" id="MFC7057978.1"/>
    </source>
</evidence>
<gene>
    <name evidence="1" type="ORF">ACFQQG_07090</name>
</gene>
<dbReference type="GeneID" id="76629927"/>
<evidence type="ECO:0000313" key="2">
    <source>
        <dbReference type="Proteomes" id="UP001596445"/>
    </source>
</evidence>
<proteinExistence type="predicted"/>
<dbReference type="Pfam" id="PF11964">
    <property type="entry name" value="SpoIIAA-like"/>
    <property type="match status" value="1"/>
</dbReference>
<organism evidence="1 2">
    <name type="scientific">Halovenus salina</name>
    <dbReference type="NCBI Taxonomy" id="1510225"/>
    <lineage>
        <taxon>Archaea</taxon>
        <taxon>Methanobacteriati</taxon>
        <taxon>Methanobacteriota</taxon>
        <taxon>Stenosarchaea group</taxon>
        <taxon>Halobacteria</taxon>
        <taxon>Halobacteriales</taxon>
        <taxon>Haloarculaceae</taxon>
        <taxon>Halovenus</taxon>
    </lineage>
</organism>
<sequence>MKRSGDSWSLEYDDGVVIGRFREGMPLSAFETGAYPAFEAICAQHSEDIIGTADLVELDDALGTEVLDIWEQAAQESSQLPNYRRGALVADGITNLSLKNKLRVPNAEIKGFENLDDAIAWARGED</sequence>
<name>A0ABD5W1B5_9EURY</name>
<reference evidence="1 2" key="1">
    <citation type="journal article" date="2019" name="Int. J. Syst. Evol. Microbiol.">
        <title>The Global Catalogue of Microorganisms (GCM) 10K type strain sequencing project: providing services to taxonomists for standard genome sequencing and annotation.</title>
        <authorList>
            <consortium name="The Broad Institute Genomics Platform"/>
            <consortium name="The Broad Institute Genome Sequencing Center for Infectious Disease"/>
            <person name="Wu L."/>
            <person name="Ma J."/>
        </authorList>
    </citation>
    <scope>NUCLEOTIDE SEQUENCE [LARGE SCALE GENOMIC DNA]</scope>
    <source>
        <strain evidence="1 2">JCM 30072</strain>
    </source>
</reference>